<dbReference type="Proteomes" id="UP000887566">
    <property type="component" value="Unplaced"/>
</dbReference>
<dbReference type="AlphaFoldDB" id="A0A914W9J6"/>
<evidence type="ECO:0000259" key="4">
    <source>
        <dbReference type="PROSITE" id="PS50114"/>
    </source>
</evidence>
<dbReference type="Pfam" id="PF00059">
    <property type="entry name" value="Lectin_C"/>
    <property type="match status" value="1"/>
</dbReference>
<name>A0A914W9J6_9BILA</name>
<dbReference type="GO" id="GO:0006355">
    <property type="term" value="P:regulation of DNA-templated transcription"/>
    <property type="evidence" value="ECO:0007669"/>
    <property type="project" value="InterPro"/>
</dbReference>
<feature type="domain" description="GATA-type" evidence="4">
    <location>
        <begin position="50"/>
        <end position="105"/>
    </location>
</feature>
<evidence type="ECO:0000259" key="3">
    <source>
        <dbReference type="PROSITE" id="PS50041"/>
    </source>
</evidence>
<evidence type="ECO:0000313" key="5">
    <source>
        <dbReference type="Proteomes" id="UP000887566"/>
    </source>
</evidence>
<dbReference type="InterPro" id="IPR016186">
    <property type="entry name" value="C-type_lectin-like/link_sf"/>
</dbReference>
<evidence type="ECO:0000256" key="2">
    <source>
        <dbReference type="SAM" id="MobiDB-lite"/>
    </source>
</evidence>
<dbReference type="InterPro" id="IPR001304">
    <property type="entry name" value="C-type_lectin-like"/>
</dbReference>
<dbReference type="PANTHER" id="PTHR22803">
    <property type="entry name" value="MANNOSE, PHOSPHOLIPASE, LECTIN RECEPTOR RELATED"/>
    <property type="match status" value="1"/>
</dbReference>
<dbReference type="GO" id="GO:0008270">
    <property type="term" value="F:zinc ion binding"/>
    <property type="evidence" value="ECO:0007669"/>
    <property type="project" value="UniProtKB-KW"/>
</dbReference>
<keyword evidence="1" id="KW-0863">Zinc-finger</keyword>
<accession>A0A914W9J6</accession>
<dbReference type="SUPFAM" id="SSF56436">
    <property type="entry name" value="C-type lectin-like"/>
    <property type="match status" value="1"/>
</dbReference>
<evidence type="ECO:0000256" key="1">
    <source>
        <dbReference type="PROSITE-ProRule" id="PRU00094"/>
    </source>
</evidence>
<dbReference type="InterPro" id="IPR000679">
    <property type="entry name" value="Znf_GATA"/>
</dbReference>
<dbReference type="InterPro" id="IPR050111">
    <property type="entry name" value="C-type_lectin/snaclec_domain"/>
</dbReference>
<organism evidence="5 6">
    <name type="scientific">Plectus sambesii</name>
    <dbReference type="NCBI Taxonomy" id="2011161"/>
    <lineage>
        <taxon>Eukaryota</taxon>
        <taxon>Metazoa</taxon>
        <taxon>Ecdysozoa</taxon>
        <taxon>Nematoda</taxon>
        <taxon>Chromadorea</taxon>
        <taxon>Plectida</taxon>
        <taxon>Plectina</taxon>
        <taxon>Plectoidea</taxon>
        <taxon>Plectidae</taxon>
        <taxon>Plectus</taxon>
    </lineage>
</organism>
<dbReference type="CDD" id="cd00037">
    <property type="entry name" value="CLECT"/>
    <property type="match status" value="1"/>
</dbReference>
<dbReference type="InterPro" id="IPR016187">
    <property type="entry name" value="CTDL_fold"/>
</dbReference>
<keyword evidence="5" id="KW-1185">Reference proteome</keyword>
<evidence type="ECO:0000313" key="6">
    <source>
        <dbReference type="WBParaSite" id="PSAMB.scaffold35size105523.g968.t1"/>
    </source>
</evidence>
<feature type="compositionally biased region" description="Polar residues" evidence="2">
    <location>
        <begin position="103"/>
        <end position="114"/>
    </location>
</feature>
<protein>
    <submittedName>
        <fullName evidence="6">C-type lectin domain-containing protein</fullName>
    </submittedName>
</protein>
<keyword evidence="1" id="KW-0479">Metal-binding</keyword>
<dbReference type="GO" id="GO:0043565">
    <property type="term" value="F:sequence-specific DNA binding"/>
    <property type="evidence" value="ECO:0007669"/>
    <property type="project" value="InterPro"/>
</dbReference>
<sequence length="114" mass="12291">MHISAVVISTSSSAVCDQFWIGGNDFDQTGQFAWVDGNSWTYSNWSPGQPDPSQQCTSSTARTTGLWKTEPCGIENCFICEMYMGGMGSTPPPPTVKPTTTTSMRTSNVNPVPT</sequence>
<dbReference type="WBParaSite" id="PSAMB.scaffold35size105523.g968.t1">
    <property type="protein sequence ID" value="PSAMB.scaffold35size105523.g968.t1"/>
    <property type="gene ID" value="PSAMB.scaffold35size105523.g968"/>
</dbReference>
<dbReference type="PROSITE" id="PS50114">
    <property type="entry name" value="GATA_ZN_FINGER_2"/>
    <property type="match status" value="1"/>
</dbReference>
<dbReference type="Gene3D" id="3.10.100.10">
    <property type="entry name" value="Mannose-Binding Protein A, subunit A"/>
    <property type="match status" value="1"/>
</dbReference>
<keyword evidence="1" id="KW-0862">Zinc</keyword>
<dbReference type="PROSITE" id="PS50041">
    <property type="entry name" value="C_TYPE_LECTIN_2"/>
    <property type="match status" value="1"/>
</dbReference>
<reference evidence="6" key="1">
    <citation type="submission" date="2022-11" db="UniProtKB">
        <authorList>
            <consortium name="WormBaseParasite"/>
        </authorList>
    </citation>
    <scope>IDENTIFICATION</scope>
</reference>
<proteinExistence type="predicted"/>
<feature type="domain" description="C-type lectin" evidence="3">
    <location>
        <begin position="19"/>
        <end position="81"/>
    </location>
</feature>
<feature type="region of interest" description="Disordered" evidence="2">
    <location>
        <begin position="89"/>
        <end position="114"/>
    </location>
</feature>